<dbReference type="AlphaFoldDB" id="A0A173VWG9"/>
<keyword evidence="1 3" id="KW-0808">Transferase</keyword>
<dbReference type="Proteomes" id="UP000095591">
    <property type="component" value="Unassembled WGS sequence"/>
</dbReference>
<dbReference type="Pfam" id="PF13692">
    <property type="entry name" value="Glyco_trans_1_4"/>
    <property type="match status" value="1"/>
</dbReference>
<dbReference type="PANTHER" id="PTHR46401">
    <property type="entry name" value="GLYCOSYLTRANSFERASE WBBK-RELATED"/>
    <property type="match status" value="1"/>
</dbReference>
<dbReference type="Proteomes" id="UP001211522">
    <property type="component" value="Unassembled WGS sequence"/>
</dbReference>
<accession>A0A173VWG9</accession>
<evidence type="ECO:0000259" key="2">
    <source>
        <dbReference type="Pfam" id="PF13439"/>
    </source>
</evidence>
<dbReference type="GO" id="GO:0009103">
    <property type="term" value="P:lipopolysaccharide biosynthetic process"/>
    <property type="evidence" value="ECO:0007669"/>
    <property type="project" value="TreeGrafter"/>
</dbReference>
<organism evidence="3 5">
    <name type="scientific">Parabacteroides distasonis</name>
    <dbReference type="NCBI Taxonomy" id="823"/>
    <lineage>
        <taxon>Bacteria</taxon>
        <taxon>Pseudomonadati</taxon>
        <taxon>Bacteroidota</taxon>
        <taxon>Bacteroidia</taxon>
        <taxon>Bacteroidales</taxon>
        <taxon>Tannerellaceae</taxon>
        <taxon>Parabacteroides</taxon>
    </lineage>
</organism>
<dbReference type="Pfam" id="PF13439">
    <property type="entry name" value="Glyco_transf_4"/>
    <property type="match status" value="1"/>
</dbReference>
<protein>
    <submittedName>
        <fullName evidence="3 4">Glycosyltransferase</fullName>
        <ecNumber evidence="4">2.4.-.-</ecNumber>
    </submittedName>
</protein>
<dbReference type="EC" id="2.4.-.-" evidence="4"/>
<name>A0A173VWG9_PARDI</name>
<dbReference type="EMBL" id="CYXP01000010">
    <property type="protein sequence ID" value="CUN31513.1"/>
    <property type="molecule type" value="Genomic_DNA"/>
</dbReference>
<dbReference type="EMBL" id="JAQMPX010000118">
    <property type="protein sequence ID" value="MDB9140082.1"/>
    <property type="molecule type" value="Genomic_DNA"/>
</dbReference>
<evidence type="ECO:0000313" key="4">
    <source>
        <dbReference type="EMBL" id="MDB9140082.1"/>
    </source>
</evidence>
<evidence type="ECO:0000313" key="5">
    <source>
        <dbReference type="Proteomes" id="UP000095591"/>
    </source>
</evidence>
<dbReference type="GO" id="GO:0016757">
    <property type="term" value="F:glycosyltransferase activity"/>
    <property type="evidence" value="ECO:0007669"/>
    <property type="project" value="UniProtKB-KW"/>
</dbReference>
<dbReference type="InterPro" id="IPR028098">
    <property type="entry name" value="Glyco_trans_4-like_N"/>
</dbReference>
<dbReference type="PANTHER" id="PTHR46401:SF2">
    <property type="entry name" value="GLYCOSYLTRANSFERASE WBBK-RELATED"/>
    <property type="match status" value="1"/>
</dbReference>
<dbReference type="Gene3D" id="3.40.50.2000">
    <property type="entry name" value="Glycogen Phosphorylase B"/>
    <property type="match status" value="2"/>
</dbReference>
<proteinExistence type="predicted"/>
<feature type="domain" description="Glycosyltransferase subfamily 4-like N-terminal" evidence="2">
    <location>
        <begin position="14"/>
        <end position="165"/>
    </location>
</feature>
<gene>
    <name evidence="3" type="ORF">ERS852429_03751</name>
    <name evidence="4" type="ORF">PN612_16460</name>
</gene>
<reference evidence="4" key="2">
    <citation type="submission" date="2023-01" db="EMBL/GenBank/DDBJ databases">
        <title>Human gut microbiome strain richness.</title>
        <authorList>
            <person name="Chen-Liaw A."/>
        </authorList>
    </citation>
    <scope>NUCLEOTIDE SEQUENCE</scope>
    <source>
        <strain evidence="4">D35st1_E5_D35t1_190705</strain>
    </source>
</reference>
<evidence type="ECO:0000256" key="1">
    <source>
        <dbReference type="ARBA" id="ARBA00022679"/>
    </source>
</evidence>
<keyword evidence="4" id="KW-0328">Glycosyltransferase</keyword>
<dbReference type="SUPFAM" id="SSF53756">
    <property type="entry name" value="UDP-Glycosyltransferase/glycogen phosphorylase"/>
    <property type="match status" value="1"/>
</dbReference>
<reference evidence="3 5" key="1">
    <citation type="submission" date="2015-09" db="EMBL/GenBank/DDBJ databases">
        <authorList>
            <consortium name="Pathogen Informatics"/>
        </authorList>
    </citation>
    <scope>NUCLEOTIDE SEQUENCE [LARGE SCALE GENOMIC DNA]</scope>
    <source>
        <strain evidence="3 5">2789STDY5608872</strain>
    </source>
</reference>
<dbReference type="RefSeq" id="WP_057319923.1">
    <property type="nucleotide sequence ID" value="NZ_CP132899.1"/>
</dbReference>
<evidence type="ECO:0000313" key="3">
    <source>
        <dbReference type="EMBL" id="CUN31513.1"/>
    </source>
</evidence>
<sequence length="375" mass="42488">MRFAILSPIYPYRGGIAQFSGMLYTELVKEGHEVKAFNFKRLYPDILFPGKTQYVEEGDRAIEIESTRILDSVNPISYFSTVNAIRSYAPDVLIISYWMSFFVPGYAHVANRMKKHCKVITLIHNAIPHEPRFFDKPLASLLFRQCHGFIVMSDNVRHDLWKLYPGAKYIQNPHPLYNHFGNKIERDEACRKLSISPSQKNLLFFGLIRDYKGLDLLIEAMGQLNEDYHLIIAGECYGSFEKYQALIDASPAKERIFVHCEYISDEEIPIYFSAADALVLPYRSATQSGVVSVAYNYDLPMLSTPVGDFKNSIEKPGTGIVVPEISATALAQGIEELFTPSQQATIPANISKEKAALSWETLTRKLLDFINSGFI</sequence>